<gene>
    <name evidence="4" type="ORF">FD754_024199</name>
    <name evidence="3" type="ORF">FD754_024200</name>
</gene>
<comment type="caution">
    <text evidence="4">The sequence shown here is derived from an EMBL/GenBank/DDBJ whole genome shotgun (WGS) entry which is preliminary data.</text>
</comment>
<evidence type="ECO:0000313" key="4">
    <source>
        <dbReference type="EMBL" id="KAB0339012.1"/>
    </source>
</evidence>
<dbReference type="AlphaFoldDB" id="A0A5N3UQR7"/>
<dbReference type="EMBL" id="VCEA01002624">
    <property type="protein sequence ID" value="KAB0339012.1"/>
    <property type="molecule type" value="Genomic_DNA"/>
</dbReference>
<evidence type="ECO:0000313" key="3">
    <source>
        <dbReference type="EMBL" id="KAB0339011.1"/>
    </source>
</evidence>
<dbReference type="Proteomes" id="UP000326458">
    <property type="component" value="Unassembled WGS sequence"/>
</dbReference>
<evidence type="ECO:0000259" key="2">
    <source>
        <dbReference type="PROSITE" id="PS50805"/>
    </source>
</evidence>
<organism evidence="4 5">
    <name type="scientific">Muntiacus muntjak</name>
    <name type="common">Barking deer</name>
    <name type="synonym">Indian muntjac</name>
    <dbReference type="NCBI Taxonomy" id="9888"/>
    <lineage>
        <taxon>Eukaryota</taxon>
        <taxon>Metazoa</taxon>
        <taxon>Chordata</taxon>
        <taxon>Craniata</taxon>
        <taxon>Vertebrata</taxon>
        <taxon>Euteleostomi</taxon>
        <taxon>Mammalia</taxon>
        <taxon>Eutheria</taxon>
        <taxon>Laurasiatheria</taxon>
        <taxon>Artiodactyla</taxon>
        <taxon>Ruminantia</taxon>
        <taxon>Pecora</taxon>
        <taxon>Cervidae</taxon>
        <taxon>Muntiacinae</taxon>
        <taxon>Muntiacus</taxon>
    </lineage>
</organism>
<feature type="domain" description="KRAB" evidence="2">
    <location>
        <begin position="4"/>
        <end position="75"/>
    </location>
</feature>
<dbReference type="SMART" id="SM00349">
    <property type="entry name" value="KRAB"/>
    <property type="match status" value="1"/>
</dbReference>
<name>A0A5N3UQR7_MUNMU</name>
<dbReference type="EMBL" id="VCEA01002625">
    <property type="protein sequence ID" value="KAB0339011.1"/>
    <property type="molecule type" value="Genomic_DNA"/>
</dbReference>
<dbReference type="Pfam" id="PF01352">
    <property type="entry name" value="KRAB"/>
    <property type="match status" value="1"/>
</dbReference>
<keyword evidence="5" id="KW-1185">Reference proteome</keyword>
<dbReference type="SUPFAM" id="SSF109640">
    <property type="entry name" value="KRAB domain (Kruppel-associated box)"/>
    <property type="match status" value="1"/>
</dbReference>
<dbReference type="PANTHER" id="PTHR23232:SF158">
    <property type="entry name" value="KRAB DOMAIN-CONTAINING PROTEIN 5"/>
    <property type="match status" value="1"/>
</dbReference>
<dbReference type="CDD" id="cd07765">
    <property type="entry name" value="KRAB_A-box"/>
    <property type="match status" value="1"/>
</dbReference>
<feature type="region of interest" description="Disordered" evidence="1">
    <location>
        <begin position="184"/>
        <end position="213"/>
    </location>
</feature>
<dbReference type="PANTHER" id="PTHR23232">
    <property type="entry name" value="KRAB DOMAIN C2H2 ZINC FINGER"/>
    <property type="match status" value="1"/>
</dbReference>
<sequence length="213" mass="24620">MGRLMFQDVAIDFTQEEWECLDLSQRDLYRDVMLETYGNLASLGLVVSKPDLVTFLEQMKNPWDVRRTDTKATYPAVSSHNTHGLMSKHPRFENLIRKANLSLYERAHLGNEHLTKDWICTMVCDRLRGCLYGHKEIETVSHNVDMTAKRNEHCESNWGKHPFQSSPSAFLKHTRSLRGNVENLKSHPVSAPNEKFTNDGENSQYNHLEDKDS</sequence>
<protein>
    <recommendedName>
        <fullName evidence="2">KRAB domain-containing protein</fullName>
    </recommendedName>
</protein>
<proteinExistence type="predicted"/>
<dbReference type="InterPro" id="IPR001909">
    <property type="entry name" value="KRAB"/>
</dbReference>
<evidence type="ECO:0000313" key="5">
    <source>
        <dbReference type="Proteomes" id="UP000326458"/>
    </source>
</evidence>
<accession>A0A5N3UQR7</accession>
<dbReference type="InterPro" id="IPR036051">
    <property type="entry name" value="KRAB_dom_sf"/>
</dbReference>
<dbReference type="Gene3D" id="6.10.140.140">
    <property type="match status" value="1"/>
</dbReference>
<dbReference type="InterPro" id="IPR050169">
    <property type="entry name" value="Krueppel_C2H2_ZnF"/>
</dbReference>
<dbReference type="GO" id="GO:0006355">
    <property type="term" value="P:regulation of DNA-templated transcription"/>
    <property type="evidence" value="ECO:0007669"/>
    <property type="project" value="InterPro"/>
</dbReference>
<evidence type="ECO:0000256" key="1">
    <source>
        <dbReference type="SAM" id="MobiDB-lite"/>
    </source>
</evidence>
<reference evidence="4 5" key="1">
    <citation type="submission" date="2019-06" db="EMBL/GenBank/DDBJ databases">
        <title>Discovery of a novel chromosome fission-fusion reversal in muntjac.</title>
        <authorList>
            <person name="Mudd A.B."/>
            <person name="Bredeson J.V."/>
            <person name="Baum R."/>
            <person name="Hockemeyer D."/>
            <person name="Rokhsar D.S."/>
        </authorList>
    </citation>
    <scope>NUCLEOTIDE SEQUENCE [LARGE SCALE GENOMIC DNA]</scope>
    <source>
        <strain evidence="4">UTSW_UCB_Mm</strain>
        <tissue evidence="4">Fibroblast cell line</tissue>
    </source>
</reference>
<dbReference type="PROSITE" id="PS50805">
    <property type="entry name" value="KRAB"/>
    <property type="match status" value="1"/>
</dbReference>
<feature type="non-terminal residue" evidence="4">
    <location>
        <position position="213"/>
    </location>
</feature>